<protein>
    <submittedName>
        <fullName evidence="5">Macrolide transporter subunit MacA</fullName>
    </submittedName>
</protein>
<keyword evidence="2 3" id="KW-0175">Coiled coil</keyword>
<evidence type="ECO:0000256" key="3">
    <source>
        <dbReference type="SAM" id="Coils"/>
    </source>
</evidence>
<dbReference type="Gene3D" id="2.40.30.170">
    <property type="match status" value="1"/>
</dbReference>
<dbReference type="KEGG" id="mri:Mal4_55830"/>
<evidence type="ECO:0000256" key="1">
    <source>
        <dbReference type="ARBA" id="ARBA00004196"/>
    </source>
</evidence>
<dbReference type="PANTHER" id="PTHR32347:SF23">
    <property type="entry name" value="BLL5650 PROTEIN"/>
    <property type="match status" value="1"/>
</dbReference>
<reference evidence="5 6" key="1">
    <citation type="submission" date="2019-02" db="EMBL/GenBank/DDBJ databases">
        <title>Deep-cultivation of Planctomycetes and their phenomic and genomic characterization uncovers novel biology.</title>
        <authorList>
            <person name="Wiegand S."/>
            <person name="Jogler M."/>
            <person name="Boedeker C."/>
            <person name="Pinto D."/>
            <person name="Vollmers J."/>
            <person name="Rivas-Marin E."/>
            <person name="Kohn T."/>
            <person name="Peeters S.H."/>
            <person name="Heuer A."/>
            <person name="Rast P."/>
            <person name="Oberbeckmann S."/>
            <person name="Bunk B."/>
            <person name="Jeske O."/>
            <person name="Meyerdierks A."/>
            <person name="Storesund J.E."/>
            <person name="Kallscheuer N."/>
            <person name="Luecker S."/>
            <person name="Lage O.M."/>
            <person name="Pohl T."/>
            <person name="Merkel B.J."/>
            <person name="Hornburger P."/>
            <person name="Mueller R.-W."/>
            <person name="Bruemmer F."/>
            <person name="Labrenz M."/>
            <person name="Spormann A.M."/>
            <person name="Op den Camp H."/>
            <person name="Overmann J."/>
            <person name="Amann R."/>
            <person name="Jetten M.S.M."/>
            <person name="Mascher T."/>
            <person name="Medema M.H."/>
            <person name="Devos D.P."/>
            <person name="Kaster A.-K."/>
            <person name="Ovreas L."/>
            <person name="Rohde M."/>
            <person name="Galperin M.Y."/>
            <person name="Jogler C."/>
        </authorList>
    </citation>
    <scope>NUCLEOTIDE SEQUENCE [LARGE SCALE GENOMIC DNA]</scope>
    <source>
        <strain evidence="5 6">Mal4</strain>
    </source>
</reference>
<name>A0A517ZFF9_9PLAN</name>
<dbReference type="Proteomes" id="UP000320496">
    <property type="component" value="Chromosome"/>
</dbReference>
<comment type="subcellular location">
    <subcellularLocation>
        <location evidence="1">Cell envelope</location>
    </subcellularLocation>
</comment>
<accession>A0A517ZFF9</accession>
<sequence>MQQAEHNLSSAKDELKVLEDYTYDRQMAELRANADEFKRELDRIKLQCEAIIAQMQTELASLQTKLQLEEEELKHLNEQIEACTIVAPEPGVVVYANLRGRREQDQIREGSTVRERQAIINLPDVTKLKVGCRIHESLIGAVRIGQPVLIYVDAKADDVYNGKVSAVASVASQGDWPNTDLREYATEIVLTDPPAEIADLKPGLTAKIEIIVDSRQDVLQVPVQCVVAVAHERLAWVLTDEGPERRTLKIGKANTSHIEILDGIAEGERVVQNPRTHFAKAISDREAELSAEEDQNTAETTEVKLPAAPEGEGTGKSAAGRNDAGNSRPAKKQAGSRPQGK</sequence>
<evidence type="ECO:0000313" key="5">
    <source>
        <dbReference type="EMBL" id="QDU41218.1"/>
    </source>
</evidence>
<evidence type="ECO:0000256" key="2">
    <source>
        <dbReference type="ARBA" id="ARBA00023054"/>
    </source>
</evidence>
<dbReference type="EMBL" id="CP036275">
    <property type="protein sequence ID" value="QDU41218.1"/>
    <property type="molecule type" value="Genomic_DNA"/>
</dbReference>
<proteinExistence type="predicted"/>
<feature type="coiled-coil region" evidence="3">
    <location>
        <begin position="1"/>
        <end position="86"/>
    </location>
</feature>
<evidence type="ECO:0000256" key="4">
    <source>
        <dbReference type="SAM" id="MobiDB-lite"/>
    </source>
</evidence>
<dbReference type="Gene3D" id="2.40.420.20">
    <property type="match status" value="1"/>
</dbReference>
<gene>
    <name evidence="5" type="ORF">Mal4_55830</name>
</gene>
<dbReference type="AlphaFoldDB" id="A0A517ZFF9"/>
<evidence type="ECO:0000313" key="6">
    <source>
        <dbReference type="Proteomes" id="UP000320496"/>
    </source>
</evidence>
<organism evidence="5 6">
    <name type="scientific">Maioricimonas rarisocia</name>
    <dbReference type="NCBI Taxonomy" id="2528026"/>
    <lineage>
        <taxon>Bacteria</taxon>
        <taxon>Pseudomonadati</taxon>
        <taxon>Planctomycetota</taxon>
        <taxon>Planctomycetia</taxon>
        <taxon>Planctomycetales</taxon>
        <taxon>Planctomycetaceae</taxon>
        <taxon>Maioricimonas</taxon>
    </lineage>
</organism>
<dbReference type="PANTHER" id="PTHR32347">
    <property type="entry name" value="EFFLUX SYSTEM COMPONENT YKNX-RELATED"/>
    <property type="match status" value="1"/>
</dbReference>
<feature type="region of interest" description="Disordered" evidence="4">
    <location>
        <begin position="285"/>
        <end position="341"/>
    </location>
</feature>
<dbReference type="InterPro" id="IPR050465">
    <property type="entry name" value="UPF0194_transport"/>
</dbReference>
<dbReference type="GO" id="GO:0030313">
    <property type="term" value="C:cell envelope"/>
    <property type="evidence" value="ECO:0007669"/>
    <property type="project" value="UniProtKB-SubCell"/>
</dbReference>
<keyword evidence="6" id="KW-1185">Reference proteome</keyword>